<gene>
    <name evidence="1" type="ORF">DVH24_013247</name>
</gene>
<dbReference type="AlphaFoldDB" id="A0A498HMX1"/>
<keyword evidence="2" id="KW-1185">Reference proteome</keyword>
<name>A0A498HMX1_MALDO</name>
<evidence type="ECO:0000313" key="1">
    <source>
        <dbReference type="EMBL" id="RXH70501.1"/>
    </source>
</evidence>
<evidence type="ECO:0000313" key="2">
    <source>
        <dbReference type="Proteomes" id="UP000290289"/>
    </source>
</evidence>
<comment type="caution">
    <text evidence="1">The sequence shown here is derived from an EMBL/GenBank/DDBJ whole genome shotgun (WGS) entry which is preliminary data.</text>
</comment>
<dbReference type="EMBL" id="RDQH01000342">
    <property type="protein sequence ID" value="RXH70501.1"/>
    <property type="molecule type" value="Genomic_DNA"/>
</dbReference>
<proteinExistence type="predicted"/>
<dbReference type="Proteomes" id="UP000290289">
    <property type="component" value="Chromosome 16"/>
</dbReference>
<sequence>SFGGHEESNGVLTEFTKVGLTLRCYILVIVSLKLPNCVEKKRKLQMGGQQKKIRKQEFKYPNPTPTNTEAFCDKISYLTDCACGNYKLGTISVLLEVDLQPRLSDNSTICTTGLENGCFVTQLFEIN</sequence>
<feature type="non-terminal residue" evidence="1">
    <location>
        <position position="1"/>
    </location>
</feature>
<organism evidence="1 2">
    <name type="scientific">Malus domestica</name>
    <name type="common">Apple</name>
    <name type="synonym">Pyrus malus</name>
    <dbReference type="NCBI Taxonomy" id="3750"/>
    <lineage>
        <taxon>Eukaryota</taxon>
        <taxon>Viridiplantae</taxon>
        <taxon>Streptophyta</taxon>
        <taxon>Embryophyta</taxon>
        <taxon>Tracheophyta</taxon>
        <taxon>Spermatophyta</taxon>
        <taxon>Magnoliopsida</taxon>
        <taxon>eudicotyledons</taxon>
        <taxon>Gunneridae</taxon>
        <taxon>Pentapetalae</taxon>
        <taxon>rosids</taxon>
        <taxon>fabids</taxon>
        <taxon>Rosales</taxon>
        <taxon>Rosaceae</taxon>
        <taxon>Amygdaloideae</taxon>
        <taxon>Maleae</taxon>
        <taxon>Malus</taxon>
    </lineage>
</organism>
<reference evidence="1 2" key="1">
    <citation type="submission" date="2018-10" db="EMBL/GenBank/DDBJ databases">
        <title>A high-quality apple genome assembly.</title>
        <authorList>
            <person name="Hu J."/>
        </authorList>
    </citation>
    <scope>NUCLEOTIDE SEQUENCE [LARGE SCALE GENOMIC DNA]</scope>
    <source>
        <strain evidence="2">cv. HFTH1</strain>
        <tissue evidence="1">Young leaf</tissue>
    </source>
</reference>
<protein>
    <submittedName>
        <fullName evidence="1">Uncharacterized protein</fullName>
    </submittedName>
</protein>
<accession>A0A498HMX1</accession>